<accession>A0ABX0INL3</accession>
<keyword evidence="6" id="KW-1185">Reference proteome</keyword>
<dbReference type="PANTHER" id="PTHR47893">
    <property type="entry name" value="REGULATORY PROTEIN PCHR"/>
    <property type="match status" value="1"/>
</dbReference>
<sequence>MGKLNIKNTDIEKFIDIAHKIGVEDAKQVKELFDKVKFTTLNIYDYLPDLVMMTRSFVSQEDFMIERQFADTSEPCLLLSFNNVFDDGLHSSETDDFHIIEEIPHIRIGPLNVFDQLTIEKSIHKKQLLVLITYRYLKEFLNDEEEPFLHLLDQENLFWIEEIMSEDIIRVIHEITSEKEIALAQFYFKLKALELVYFLFRDLSKRKDNNHKNLTANEIVTIYNVRDFLVKQLDKPATIADLLKIASMNELKLRKIFTQVFGMGIYDYYQQIRMKEAARLLKEESLNVSEVGFKLGFTNLSHFGKVFEEHIGMKPKKFAMSESN</sequence>
<protein>
    <submittedName>
        <fullName evidence="5">Helix-turn-helix transcriptional regulator</fullName>
    </submittedName>
</protein>
<gene>
    <name evidence="5" type="ORF">FIA58_006215</name>
</gene>
<dbReference type="PROSITE" id="PS01124">
    <property type="entry name" value="HTH_ARAC_FAMILY_2"/>
    <property type="match status" value="1"/>
</dbReference>
<dbReference type="Proteomes" id="UP000817854">
    <property type="component" value="Unassembled WGS sequence"/>
</dbReference>
<dbReference type="Gene3D" id="1.10.10.60">
    <property type="entry name" value="Homeodomain-like"/>
    <property type="match status" value="2"/>
</dbReference>
<dbReference type="InterPro" id="IPR009057">
    <property type="entry name" value="Homeodomain-like_sf"/>
</dbReference>
<dbReference type="InterPro" id="IPR053142">
    <property type="entry name" value="PchR_regulatory_protein"/>
</dbReference>
<evidence type="ECO:0000313" key="5">
    <source>
        <dbReference type="EMBL" id="NHN25268.1"/>
    </source>
</evidence>
<dbReference type="InterPro" id="IPR018062">
    <property type="entry name" value="HTH_AraC-typ_CS"/>
</dbReference>
<comment type="caution">
    <text evidence="5">The sequence shown here is derived from an EMBL/GenBank/DDBJ whole genome shotgun (WGS) entry which is preliminary data.</text>
</comment>
<dbReference type="PROSITE" id="PS00041">
    <property type="entry name" value="HTH_ARAC_FAMILY_1"/>
    <property type="match status" value="1"/>
</dbReference>
<dbReference type="SMART" id="SM00342">
    <property type="entry name" value="HTH_ARAC"/>
    <property type="match status" value="1"/>
</dbReference>
<proteinExistence type="predicted"/>
<dbReference type="SUPFAM" id="SSF46689">
    <property type="entry name" value="Homeodomain-like"/>
    <property type="match status" value="1"/>
</dbReference>
<reference evidence="5" key="2">
    <citation type="submission" date="2020-02" db="EMBL/GenBank/DDBJ databases">
        <title>Flavobacterium profundi sp. nov., isolated from a deep-sea seamount.</title>
        <authorList>
            <person name="Zhang D.-C."/>
        </authorList>
    </citation>
    <scope>NUCLEOTIDE SEQUENCE</scope>
    <source>
        <strain evidence="5">EC11</strain>
    </source>
</reference>
<dbReference type="InterPro" id="IPR018060">
    <property type="entry name" value="HTH_AraC"/>
</dbReference>
<dbReference type="Pfam" id="PF12833">
    <property type="entry name" value="HTH_18"/>
    <property type="match status" value="1"/>
</dbReference>
<keyword evidence="2" id="KW-0238">DNA-binding</keyword>
<dbReference type="PANTHER" id="PTHR47893:SF1">
    <property type="entry name" value="REGULATORY PROTEIN PCHR"/>
    <property type="match status" value="1"/>
</dbReference>
<dbReference type="EMBL" id="VEVQ02000003">
    <property type="protein sequence ID" value="NHN25268.1"/>
    <property type="molecule type" value="Genomic_DNA"/>
</dbReference>
<evidence type="ECO:0000256" key="2">
    <source>
        <dbReference type="ARBA" id="ARBA00023125"/>
    </source>
</evidence>
<dbReference type="RefSeq" id="WP_140961267.1">
    <property type="nucleotide sequence ID" value="NZ_VEVQ02000003.1"/>
</dbReference>
<reference evidence="5" key="1">
    <citation type="submission" date="2019-05" db="EMBL/GenBank/DDBJ databases">
        <authorList>
            <person name="Lianzixin W."/>
        </authorList>
    </citation>
    <scope>NUCLEOTIDE SEQUENCE</scope>
    <source>
        <strain evidence="5">EC11</strain>
    </source>
</reference>
<evidence type="ECO:0000256" key="1">
    <source>
        <dbReference type="ARBA" id="ARBA00023015"/>
    </source>
</evidence>
<feature type="domain" description="HTH araC/xylS-type" evidence="4">
    <location>
        <begin position="223"/>
        <end position="321"/>
    </location>
</feature>
<keyword evidence="1" id="KW-0805">Transcription regulation</keyword>
<name>A0ABX0INL3_9FLAO</name>
<organism evidence="5 6">
    <name type="scientific">Flavobacterium jejuense</name>
    <dbReference type="NCBI Taxonomy" id="1544455"/>
    <lineage>
        <taxon>Bacteria</taxon>
        <taxon>Pseudomonadati</taxon>
        <taxon>Bacteroidota</taxon>
        <taxon>Flavobacteriia</taxon>
        <taxon>Flavobacteriales</taxon>
        <taxon>Flavobacteriaceae</taxon>
        <taxon>Flavobacterium</taxon>
    </lineage>
</organism>
<evidence type="ECO:0000313" key="6">
    <source>
        <dbReference type="Proteomes" id="UP000817854"/>
    </source>
</evidence>
<keyword evidence="3" id="KW-0804">Transcription</keyword>
<evidence type="ECO:0000256" key="3">
    <source>
        <dbReference type="ARBA" id="ARBA00023163"/>
    </source>
</evidence>
<evidence type="ECO:0000259" key="4">
    <source>
        <dbReference type="PROSITE" id="PS01124"/>
    </source>
</evidence>